<dbReference type="EMBL" id="PYZI01000001">
    <property type="protein sequence ID" value="PTF15262.1"/>
    <property type="molecule type" value="Genomic_DNA"/>
</dbReference>
<evidence type="ECO:0000313" key="7">
    <source>
        <dbReference type="Proteomes" id="UP000243350"/>
    </source>
</evidence>
<reference evidence="4" key="3">
    <citation type="submission" date="2018-03" db="EMBL/GenBank/DDBJ databases">
        <authorList>
            <person name="Keele B.F."/>
        </authorList>
    </citation>
    <scope>NUCLEOTIDE SEQUENCE</scope>
    <source>
        <strain evidence="4">SNUC 4143</strain>
        <strain evidence="2">SNUC 761</strain>
    </source>
</reference>
<evidence type="ECO:0000256" key="1">
    <source>
        <dbReference type="SAM" id="Phobius"/>
    </source>
</evidence>
<keyword evidence="5" id="KW-1185">Reference proteome</keyword>
<comment type="caution">
    <text evidence="4">The sequence shown here is derived from an EMBL/GenBank/DDBJ whole genome shotgun (WGS) entry which is preliminary data.</text>
</comment>
<evidence type="ECO:0000313" key="6">
    <source>
        <dbReference type="Proteomes" id="UP000242547"/>
    </source>
</evidence>
<protein>
    <recommendedName>
        <fullName evidence="8">Staphylococcal protein</fullName>
    </recommendedName>
</protein>
<dbReference type="AlphaFoldDB" id="A0A2K4DJ16"/>
<dbReference type="Proteomes" id="UP000242088">
    <property type="component" value="Unassembled WGS sequence"/>
</dbReference>
<dbReference type="Proteomes" id="UP000242547">
    <property type="component" value="Unassembled WGS sequence"/>
</dbReference>
<accession>A0A2K4DJ16</accession>
<evidence type="ECO:0000313" key="4">
    <source>
        <dbReference type="EMBL" id="PTF15713.1"/>
    </source>
</evidence>
<proteinExistence type="predicted"/>
<evidence type="ECO:0000313" key="3">
    <source>
        <dbReference type="EMBL" id="PTF15262.1"/>
    </source>
</evidence>
<reference evidence="5 6" key="1">
    <citation type="journal article" date="2016" name="Front. Microbiol.">
        <title>Comprehensive Phylogenetic Analysis of Bovine Non-aureus Staphylococci Species Based on Whole-Genome Sequencing.</title>
        <authorList>
            <person name="Naushad S."/>
            <person name="Barkema H.W."/>
            <person name="Luby C."/>
            <person name="Condas L.A."/>
            <person name="Nobrega D.B."/>
            <person name="Carson D.A."/>
            <person name="De Buck J."/>
        </authorList>
    </citation>
    <scope>NUCLEOTIDE SEQUENCE [LARGE SCALE GENOMIC DNA]</scope>
    <source>
        <strain evidence="3 5">SNUC 1409</strain>
        <strain evidence="4 7">SNUC 4143</strain>
        <strain evidence="2 6">SNUC 761</strain>
    </source>
</reference>
<feature type="transmembrane region" description="Helical" evidence="1">
    <location>
        <begin position="110"/>
        <end position="133"/>
    </location>
</feature>
<dbReference type="RefSeq" id="WP_103167142.1">
    <property type="nucleotide sequence ID" value="NZ_CP130489.1"/>
</dbReference>
<keyword evidence="1" id="KW-0472">Membrane</keyword>
<dbReference type="EMBL" id="PYZH01000027">
    <property type="protein sequence ID" value="PTF15713.1"/>
    <property type="molecule type" value="Genomic_DNA"/>
</dbReference>
<dbReference type="EMBL" id="PYZL01000061">
    <property type="protein sequence ID" value="PTE72054.1"/>
    <property type="molecule type" value="Genomic_DNA"/>
</dbReference>
<evidence type="ECO:0008006" key="8">
    <source>
        <dbReference type="Google" id="ProtNLM"/>
    </source>
</evidence>
<feature type="transmembrane region" description="Helical" evidence="1">
    <location>
        <begin position="71"/>
        <end position="104"/>
    </location>
</feature>
<keyword evidence="1" id="KW-0812">Transmembrane</keyword>
<evidence type="ECO:0000313" key="2">
    <source>
        <dbReference type="EMBL" id="PTE72054.1"/>
    </source>
</evidence>
<keyword evidence="1" id="KW-1133">Transmembrane helix</keyword>
<dbReference type="Proteomes" id="UP000243350">
    <property type="component" value="Unassembled WGS sequence"/>
</dbReference>
<gene>
    <name evidence="2" type="ORF">BUY44_08600</name>
    <name evidence="3" type="ORF">BUY47_00375</name>
    <name evidence="4" type="ORF">BUY48_05725</name>
</gene>
<dbReference type="OrthoDB" id="2414574at2"/>
<sequence length="152" mass="17468">MKQASFEQKVKKQLWFLNKKEKELLQDKIYEYSQSNHVEDKTKKFNKPIQFANNFLKENIFKEKNVSSTSLLILLIGMVLIYACLMGMFLAGFITSLTAIHYFINPQVSIAVIDVILILIGSILLALVSLLLIKSVTALFTKKLLEYKFNKS</sequence>
<organism evidence="4 7">
    <name type="scientific">Staphylococcus devriesei</name>
    <dbReference type="NCBI Taxonomy" id="586733"/>
    <lineage>
        <taxon>Bacteria</taxon>
        <taxon>Bacillati</taxon>
        <taxon>Bacillota</taxon>
        <taxon>Bacilli</taxon>
        <taxon>Bacillales</taxon>
        <taxon>Staphylococcaceae</taxon>
        <taxon>Staphylococcus</taxon>
    </lineage>
</organism>
<evidence type="ECO:0000313" key="5">
    <source>
        <dbReference type="Proteomes" id="UP000242088"/>
    </source>
</evidence>
<name>A0A2K4DJ16_9STAP</name>
<reference evidence="3" key="2">
    <citation type="submission" date="2018-03" db="EMBL/GenBank/DDBJ databases">
        <authorList>
            <person name="Naushad S."/>
        </authorList>
    </citation>
    <scope>NUCLEOTIDE SEQUENCE</scope>
    <source>
        <strain evidence="3">SNUC 1409</strain>
    </source>
</reference>
<dbReference type="GeneID" id="48887693"/>